<dbReference type="InterPro" id="IPR012910">
    <property type="entry name" value="Plug_dom"/>
</dbReference>
<evidence type="ECO:0000256" key="1">
    <source>
        <dbReference type="ARBA" id="ARBA00004442"/>
    </source>
</evidence>
<dbReference type="RefSeq" id="WP_117318291.1">
    <property type="nucleotide sequence ID" value="NZ_CP031769.1"/>
</dbReference>
<comment type="similarity">
    <text evidence="4">Belongs to the TonB-dependent receptor family.</text>
</comment>
<keyword evidence="2 4" id="KW-0472">Membrane</keyword>
<gene>
    <name evidence="8" type="ORF">D0Y50_17930</name>
</gene>
<dbReference type="EMBL" id="CP031769">
    <property type="protein sequence ID" value="AXR08065.1"/>
    <property type="molecule type" value="Genomic_DNA"/>
</dbReference>
<comment type="subcellular location">
    <subcellularLocation>
        <location evidence="1 4">Cell outer membrane</location>
    </subcellularLocation>
</comment>
<keyword evidence="8" id="KW-0675">Receptor</keyword>
<organism evidence="8 9">
    <name type="scientific">Salinimonas sediminis</name>
    <dbReference type="NCBI Taxonomy" id="2303538"/>
    <lineage>
        <taxon>Bacteria</taxon>
        <taxon>Pseudomonadati</taxon>
        <taxon>Pseudomonadota</taxon>
        <taxon>Gammaproteobacteria</taxon>
        <taxon>Alteromonadales</taxon>
        <taxon>Alteromonadaceae</taxon>
        <taxon>Alteromonas/Salinimonas group</taxon>
        <taxon>Salinimonas</taxon>
    </lineage>
</organism>
<dbReference type="InterPro" id="IPR010104">
    <property type="entry name" value="TonB_rcpt_bac"/>
</dbReference>
<evidence type="ECO:0000256" key="2">
    <source>
        <dbReference type="ARBA" id="ARBA00023136"/>
    </source>
</evidence>
<dbReference type="Proteomes" id="UP000262073">
    <property type="component" value="Chromosome"/>
</dbReference>
<protein>
    <submittedName>
        <fullName evidence="8">TonB-dependent receptor</fullName>
    </submittedName>
</protein>
<keyword evidence="5" id="KW-0732">Signal</keyword>
<evidence type="ECO:0000259" key="7">
    <source>
        <dbReference type="Pfam" id="PF07715"/>
    </source>
</evidence>
<feature type="domain" description="TonB-dependent receptor-like beta-barrel" evidence="6">
    <location>
        <begin position="472"/>
        <end position="1070"/>
    </location>
</feature>
<feature type="chain" id="PRO_5017037967" evidence="5">
    <location>
        <begin position="34"/>
        <end position="1107"/>
    </location>
</feature>
<dbReference type="PANTHER" id="PTHR40980:SF3">
    <property type="entry name" value="TONB-DEPENDENT RECEPTOR-LIKE BETA-BARREL DOMAIN-CONTAINING PROTEIN"/>
    <property type="match status" value="1"/>
</dbReference>
<keyword evidence="3" id="KW-0998">Cell outer membrane</keyword>
<name>A0A346NRA8_9ALTE</name>
<dbReference type="Gene3D" id="2.40.170.20">
    <property type="entry name" value="TonB-dependent receptor, beta-barrel domain"/>
    <property type="match status" value="1"/>
</dbReference>
<dbReference type="InterPro" id="IPR000531">
    <property type="entry name" value="Beta-barrel_TonB"/>
</dbReference>
<evidence type="ECO:0000313" key="9">
    <source>
        <dbReference type="Proteomes" id="UP000262073"/>
    </source>
</evidence>
<keyword evidence="4" id="KW-0798">TonB box</keyword>
<dbReference type="NCBIfam" id="TIGR01782">
    <property type="entry name" value="TonB-Xanth-Caul"/>
    <property type="match status" value="1"/>
</dbReference>
<evidence type="ECO:0000313" key="8">
    <source>
        <dbReference type="EMBL" id="AXR08065.1"/>
    </source>
</evidence>
<sequence length="1107" mass="123078">MERNKNIATRPTFYPKPSLLALALITVLHSAHAQQNDSADETLDEEDVELIEVKGTRANLINAQNLKRHSDTVLDAITAEDIGSLPDRSVLEAIQRLPGVSIERFAGPDDPDHFSVEGSGAIIRGMTQTRSEFNGRDSFTANSGRGLSFQDVSPELMGGVDVYKNQTADMIEGGIGGTVSLRTRKPFDSQERVFAFSGDYSYGDIAEKGSPTFSALYSDRWEVDNIGEIGFLVNYANSQLYGESHGIQSDAYVQLYARDLAGAEAFVGDDGNGTVWMPNGSNLLKKFDDRKREGFASSLQWRSEDETLLGTLTYIRSDSRLSWHEQAIKYQGSYYNIENRRTRPLEGTEFNFDDQGLFESGTITQGVDGWRAADGNNDRIIRSWESGGRPQFGYPFQFDSRVKDTESLVQDFSLNLQWNATDNLELSADVQYIDAETADDDLVIHTAAFAGQAYDVTGSTPSVTLIEPYFGYRDANPDLYAQGNYPGFTGDPAGDSNYFEDPTSYFMRSAMDHWERSQGDSKALRLDGKYFLDNAGIVTSLQAGVRYAKREQTVRATSWNWGSLGPEFSSAAPAAWLDTIDNANALFEQVDWSDFHGGGDLNIPGNTTWHATEDFVRSVIDGDRPYMTAGGSWVPYPDREGVDDEYGIFTPGEVNITTETNKAVYLRLNFEGESSLPYSGNIGLRYVKLNREASGAVTFPDLVPDFAPPEALANTQLNSEIVLAYLTDQVTSGQYATYAQAIEAEENQWMGDPLNYLSPEDRAYGNDTEERLQAETDFDMWLPSFNIKVELSDELIGRFAFSKAVALPDMSDIRNQSSLGNESVQVVRPIQEPDPDNPPPAEDNLVQGAFVPAWTGSGGNPYLQPMESVQYDFALEWYFADVGQLSATLFHKDLKNYFVQGAFSRPYTNPVTGETRSHLVSTTTNGGDGKMDGIELAYQQFFDKLPEPWNGFGMQATFTYIDAGGVPNNQTDVDDESWLGDDATDTGIRVNLEDVPLQGQSKRTANLVLMYEKYDWNARLAYNWRSRYLLTTRDVISKAPLFYDDHGQLDGSVFYNLNEHVTVGLQGTNLTNAQSETIMKLNNEGLEAGRSWFVSDRRLALVVRANF</sequence>
<dbReference type="InterPro" id="IPR037066">
    <property type="entry name" value="Plug_dom_sf"/>
</dbReference>
<dbReference type="SUPFAM" id="SSF56935">
    <property type="entry name" value="Porins"/>
    <property type="match status" value="1"/>
</dbReference>
<evidence type="ECO:0000256" key="4">
    <source>
        <dbReference type="RuleBase" id="RU003357"/>
    </source>
</evidence>
<proteinExistence type="inferred from homology"/>
<evidence type="ECO:0000259" key="6">
    <source>
        <dbReference type="Pfam" id="PF00593"/>
    </source>
</evidence>
<reference evidence="8 9" key="1">
    <citation type="submission" date="2018-08" db="EMBL/GenBank/DDBJ databases">
        <title>Salinimonas sediminis sp. nov., a piezophilic bacterium isolated from a deep-sea sediment sample from the New Britain Trench.</title>
        <authorList>
            <person name="Cao J."/>
        </authorList>
    </citation>
    <scope>NUCLEOTIDE SEQUENCE [LARGE SCALE GENOMIC DNA]</scope>
    <source>
        <strain evidence="8 9">N102</strain>
    </source>
</reference>
<dbReference type="GO" id="GO:0009279">
    <property type="term" value="C:cell outer membrane"/>
    <property type="evidence" value="ECO:0007669"/>
    <property type="project" value="UniProtKB-SubCell"/>
</dbReference>
<dbReference type="OrthoDB" id="8727862at2"/>
<dbReference type="InterPro" id="IPR036942">
    <property type="entry name" value="Beta-barrel_TonB_sf"/>
</dbReference>
<evidence type="ECO:0000256" key="5">
    <source>
        <dbReference type="SAM" id="SignalP"/>
    </source>
</evidence>
<accession>A0A346NRA8</accession>
<dbReference type="PANTHER" id="PTHR40980">
    <property type="entry name" value="PLUG DOMAIN-CONTAINING PROTEIN"/>
    <property type="match status" value="1"/>
</dbReference>
<dbReference type="Pfam" id="PF07715">
    <property type="entry name" value="Plug"/>
    <property type="match status" value="1"/>
</dbReference>
<dbReference type="Pfam" id="PF00593">
    <property type="entry name" value="TonB_dep_Rec_b-barrel"/>
    <property type="match status" value="1"/>
</dbReference>
<keyword evidence="9" id="KW-1185">Reference proteome</keyword>
<dbReference type="AlphaFoldDB" id="A0A346NRA8"/>
<feature type="signal peptide" evidence="5">
    <location>
        <begin position="1"/>
        <end position="33"/>
    </location>
</feature>
<dbReference type="Gene3D" id="2.170.130.10">
    <property type="entry name" value="TonB-dependent receptor, plug domain"/>
    <property type="match status" value="1"/>
</dbReference>
<feature type="domain" description="TonB-dependent receptor plug" evidence="7">
    <location>
        <begin position="72"/>
        <end position="178"/>
    </location>
</feature>
<evidence type="ECO:0000256" key="3">
    <source>
        <dbReference type="ARBA" id="ARBA00023237"/>
    </source>
</evidence>
<dbReference type="KEGG" id="salm:D0Y50_17930"/>